<sequence length="61" mass="7060">MVKEDIDLLLNLIKSYEDLACEIYSTEEEDADCDWQAAESEIQDARAILARERNKEEIACH</sequence>
<name>A0ABS5BN84_9BACT</name>
<dbReference type="RefSeq" id="WP_210653035.1">
    <property type="nucleotide sequence ID" value="NZ_JAGKQQ010000001.1"/>
</dbReference>
<accession>A0ABS5BN84</accession>
<dbReference type="Proteomes" id="UP000676565">
    <property type="component" value="Unassembled WGS sequence"/>
</dbReference>
<dbReference type="EMBL" id="JAGKQQ010000001">
    <property type="protein sequence ID" value="MBP3954927.1"/>
    <property type="molecule type" value="Genomic_DNA"/>
</dbReference>
<protein>
    <submittedName>
        <fullName evidence="1">Uncharacterized protein</fullName>
    </submittedName>
</protein>
<reference evidence="1 2" key="1">
    <citation type="submission" date="2021-04" db="EMBL/GenBank/DDBJ databases">
        <authorList>
            <person name="Ivanova A."/>
        </authorList>
    </citation>
    <scope>NUCLEOTIDE SEQUENCE [LARGE SCALE GENOMIC DNA]</scope>
    <source>
        <strain evidence="1 2">G18</strain>
    </source>
</reference>
<keyword evidence="2" id="KW-1185">Reference proteome</keyword>
<organism evidence="1 2">
    <name type="scientific">Gemmata palustris</name>
    <dbReference type="NCBI Taxonomy" id="2822762"/>
    <lineage>
        <taxon>Bacteria</taxon>
        <taxon>Pseudomonadati</taxon>
        <taxon>Planctomycetota</taxon>
        <taxon>Planctomycetia</taxon>
        <taxon>Gemmatales</taxon>
        <taxon>Gemmataceae</taxon>
        <taxon>Gemmata</taxon>
    </lineage>
</organism>
<evidence type="ECO:0000313" key="1">
    <source>
        <dbReference type="EMBL" id="MBP3954927.1"/>
    </source>
</evidence>
<evidence type="ECO:0000313" key="2">
    <source>
        <dbReference type="Proteomes" id="UP000676565"/>
    </source>
</evidence>
<gene>
    <name evidence="1" type="ORF">J8F10_06485</name>
</gene>
<comment type="caution">
    <text evidence="1">The sequence shown here is derived from an EMBL/GenBank/DDBJ whole genome shotgun (WGS) entry which is preliminary data.</text>
</comment>
<proteinExistence type="predicted"/>